<dbReference type="InterPro" id="IPR011766">
    <property type="entry name" value="TPP_enzyme_TPP-bd"/>
</dbReference>
<gene>
    <name evidence="8" type="ORF">GON04_03530</name>
</gene>
<dbReference type="RefSeq" id="WP_157396603.1">
    <property type="nucleotide sequence ID" value="NZ_WSEL01000003.1"/>
</dbReference>
<dbReference type="GO" id="GO:0009099">
    <property type="term" value="P:L-valine biosynthetic process"/>
    <property type="evidence" value="ECO:0007669"/>
    <property type="project" value="TreeGrafter"/>
</dbReference>
<dbReference type="GO" id="GO:0050660">
    <property type="term" value="F:flavin adenine dinucleotide binding"/>
    <property type="evidence" value="ECO:0007669"/>
    <property type="project" value="TreeGrafter"/>
</dbReference>
<evidence type="ECO:0000256" key="1">
    <source>
        <dbReference type="ARBA" id="ARBA00001964"/>
    </source>
</evidence>
<dbReference type="PANTHER" id="PTHR18968:SF13">
    <property type="entry name" value="ACETOLACTATE SYNTHASE CATALYTIC SUBUNIT, MITOCHONDRIAL"/>
    <property type="match status" value="1"/>
</dbReference>
<comment type="cofactor">
    <cofactor evidence="1">
        <name>thiamine diphosphate</name>
        <dbReference type="ChEBI" id="CHEBI:58937"/>
    </cofactor>
</comment>
<dbReference type="GO" id="GO:0030976">
    <property type="term" value="F:thiamine pyrophosphate binding"/>
    <property type="evidence" value="ECO:0007669"/>
    <property type="project" value="InterPro"/>
</dbReference>
<evidence type="ECO:0000313" key="8">
    <source>
        <dbReference type="EMBL" id="MVQ28502.1"/>
    </source>
</evidence>
<dbReference type="GO" id="GO:0003984">
    <property type="term" value="F:acetolactate synthase activity"/>
    <property type="evidence" value="ECO:0007669"/>
    <property type="project" value="TreeGrafter"/>
</dbReference>
<proteinExistence type="inferred from homology"/>
<evidence type="ECO:0000256" key="4">
    <source>
        <dbReference type="RuleBase" id="RU362132"/>
    </source>
</evidence>
<dbReference type="AlphaFoldDB" id="A0A6N8IP56"/>
<dbReference type="InterPro" id="IPR000399">
    <property type="entry name" value="TPP-bd_CS"/>
</dbReference>
<comment type="similarity">
    <text evidence="2 4">Belongs to the TPP enzyme family.</text>
</comment>
<dbReference type="NCBIfam" id="NF004772">
    <property type="entry name" value="PRK06112.1"/>
    <property type="match status" value="1"/>
</dbReference>
<feature type="domain" description="Thiamine pyrophosphate enzyme central" evidence="5">
    <location>
        <begin position="207"/>
        <end position="346"/>
    </location>
</feature>
<dbReference type="Gene3D" id="3.40.50.1220">
    <property type="entry name" value="TPP-binding domain"/>
    <property type="match status" value="1"/>
</dbReference>
<reference evidence="8 9" key="1">
    <citation type="submission" date="2019-12" db="EMBL/GenBank/DDBJ databases">
        <authorList>
            <person name="Huq M.A."/>
        </authorList>
    </citation>
    <scope>NUCLEOTIDE SEQUENCE [LARGE SCALE GENOMIC DNA]</scope>
    <source>
        <strain evidence="8 9">MAH-25</strain>
    </source>
</reference>
<dbReference type="Pfam" id="PF02775">
    <property type="entry name" value="TPP_enzyme_C"/>
    <property type="match status" value="1"/>
</dbReference>
<dbReference type="InterPro" id="IPR012000">
    <property type="entry name" value="Thiamin_PyroP_enz_cen_dom"/>
</dbReference>
<dbReference type="CDD" id="cd07035">
    <property type="entry name" value="TPP_PYR_POX_like"/>
    <property type="match status" value="1"/>
</dbReference>
<evidence type="ECO:0000259" key="7">
    <source>
        <dbReference type="Pfam" id="PF02776"/>
    </source>
</evidence>
<dbReference type="PROSITE" id="PS00187">
    <property type="entry name" value="TPP_ENZYMES"/>
    <property type="match status" value="1"/>
</dbReference>
<dbReference type="Pfam" id="PF02776">
    <property type="entry name" value="TPP_enzyme_N"/>
    <property type="match status" value="1"/>
</dbReference>
<dbReference type="InterPro" id="IPR029035">
    <property type="entry name" value="DHS-like_NAD/FAD-binding_dom"/>
</dbReference>
<dbReference type="CDD" id="cd00568">
    <property type="entry name" value="TPP_enzymes"/>
    <property type="match status" value="1"/>
</dbReference>
<dbReference type="Pfam" id="PF00205">
    <property type="entry name" value="TPP_enzyme_M"/>
    <property type="match status" value="1"/>
</dbReference>
<comment type="caution">
    <text evidence="8">The sequence shown here is derived from an EMBL/GenBank/DDBJ whole genome shotgun (WGS) entry which is preliminary data.</text>
</comment>
<dbReference type="Gene3D" id="3.40.50.970">
    <property type="match status" value="2"/>
</dbReference>
<evidence type="ECO:0000256" key="2">
    <source>
        <dbReference type="ARBA" id="ARBA00007812"/>
    </source>
</evidence>
<sequence>MTSNPPLPAPLLAPGLKFSGTVAHLIAQALQRHGVEVVFGQSLPSMLHLACEQAGIRQLAYRTENAGGYMADAHARLTLRPSIVTAQNGPAATLLVAPLAEALKASVPLIALVQDVNRADTDRNAFQDLDHLQLFAGCAKWIRRVTEASRVEDYVDQAFVAACSGRPGPVVLLLPADLLQEAAPPAQRRANLGRFPLDRPVAAPDALRQAATLLAGARAPLVIAGGGVHLSGAHDALAALQEAAHLPVATTVMGKGAVDELHPLSIGVVGYFMGRNGATRHHRELVTQADVVLLVGTRTNQNGTDSWKLYPRGATYIHLDADPTEVGRNYEALRLVGDARETLAALTRELAAADLSVRAGQRTALQGRIAGARDAHRREAQAVVGSAAVPVRPERVMQELDRVLTPDSLVVSDASYSSVWTSNYLTSRRAGMRFLTPRGLAGLGWGFPMALGAKVARPDAEVFCVAGDGGFGHVWSELETAARGGLRVTLIVLNNGILGFQKHAENVKYGAHTTAVDFAPVDHAAIARACGCDGIRVTHPDELAPALQQARRSAVTTLIDVVCDPNAFPPLTFFTPDVVAAPA</sequence>
<name>A0A6N8IP56_9BURK</name>
<dbReference type="GO" id="GO:0005948">
    <property type="term" value="C:acetolactate synthase complex"/>
    <property type="evidence" value="ECO:0007669"/>
    <property type="project" value="TreeGrafter"/>
</dbReference>
<keyword evidence="3 4" id="KW-0786">Thiamine pyrophosphate</keyword>
<keyword evidence="9" id="KW-1185">Reference proteome</keyword>
<dbReference type="InterPro" id="IPR045229">
    <property type="entry name" value="TPP_enz"/>
</dbReference>
<organism evidence="8 9">
    <name type="scientific">Ramlibacter pinisoli</name>
    <dbReference type="NCBI Taxonomy" id="2682844"/>
    <lineage>
        <taxon>Bacteria</taxon>
        <taxon>Pseudomonadati</taxon>
        <taxon>Pseudomonadota</taxon>
        <taxon>Betaproteobacteria</taxon>
        <taxon>Burkholderiales</taxon>
        <taxon>Comamonadaceae</taxon>
        <taxon>Ramlibacter</taxon>
    </lineage>
</organism>
<dbReference type="Proteomes" id="UP000469385">
    <property type="component" value="Unassembled WGS sequence"/>
</dbReference>
<evidence type="ECO:0000256" key="3">
    <source>
        <dbReference type="ARBA" id="ARBA00023052"/>
    </source>
</evidence>
<accession>A0A6N8IP56</accession>
<protein>
    <submittedName>
        <fullName evidence="8">Acetolactate synthase catalytic subunit</fullName>
    </submittedName>
</protein>
<dbReference type="GO" id="GO:0000287">
    <property type="term" value="F:magnesium ion binding"/>
    <property type="evidence" value="ECO:0007669"/>
    <property type="project" value="InterPro"/>
</dbReference>
<dbReference type="InterPro" id="IPR012001">
    <property type="entry name" value="Thiamin_PyroP_enz_TPP-bd_dom"/>
</dbReference>
<dbReference type="InterPro" id="IPR029061">
    <property type="entry name" value="THDP-binding"/>
</dbReference>
<dbReference type="SUPFAM" id="SSF52467">
    <property type="entry name" value="DHS-like NAD/FAD-binding domain"/>
    <property type="match status" value="1"/>
</dbReference>
<dbReference type="SUPFAM" id="SSF52518">
    <property type="entry name" value="Thiamin diphosphate-binding fold (THDP-binding)"/>
    <property type="match status" value="2"/>
</dbReference>
<evidence type="ECO:0000313" key="9">
    <source>
        <dbReference type="Proteomes" id="UP000469385"/>
    </source>
</evidence>
<dbReference type="PANTHER" id="PTHR18968">
    <property type="entry name" value="THIAMINE PYROPHOSPHATE ENZYMES"/>
    <property type="match status" value="1"/>
</dbReference>
<dbReference type="GO" id="GO:0009097">
    <property type="term" value="P:isoleucine biosynthetic process"/>
    <property type="evidence" value="ECO:0007669"/>
    <property type="project" value="TreeGrafter"/>
</dbReference>
<dbReference type="EMBL" id="WSEL01000003">
    <property type="protein sequence ID" value="MVQ28502.1"/>
    <property type="molecule type" value="Genomic_DNA"/>
</dbReference>
<feature type="domain" description="Thiamine pyrophosphate enzyme N-terminal TPP-binding" evidence="7">
    <location>
        <begin position="21"/>
        <end position="133"/>
    </location>
</feature>
<feature type="domain" description="Thiamine pyrophosphate enzyme TPP-binding" evidence="6">
    <location>
        <begin position="414"/>
        <end position="561"/>
    </location>
</feature>
<evidence type="ECO:0000259" key="6">
    <source>
        <dbReference type="Pfam" id="PF02775"/>
    </source>
</evidence>
<evidence type="ECO:0000259" key="5">
    <source>
        <dbReference type="Pfam" id="PF00205"/>
    </source>
</evidence>